<keyword evidence="2" id="KW-1185">Reference proteome</keyword>
<organism evidence="1 2">
    <name type="scientific">Novipirellula artificiosorum</name>
    <dbReference type="NCBI Taxonomy" id="2528016"/>
    <lineage>
        <taxon>Bacteria</taxon>
        <taxon>Pseudomonadati</taxon>
        <taxon>Planctomycetota</taxon>
        <taxon>Planctomycetia</taxon>
        <taxon>Pirellulales</taxon>
        <taxon>Pirellulaceae</taxon>
        <taxon>Novipirellula</taxon>
    </lineage>
</organism>
<reference evidence="1 2" key="1">
    <citation type="submission" date="2019-02" db="EMBL/GenBank/DDBJ databases">
        <title>Deep-cultivation of Planctomycetes and their phenomic and genomic characterization uncovers novel biology.</title>
        <authorList>
            <person name="Wiegand S."/>
            <person name="Jogler M."/>
            <person name="Boedeker C."/>
            <person name="Pinto D."/>
            <person name="Vollmers J."/>
            <person name="Rivas-Marin E."/>
            <person name="Kohn T."/>
            <person name="Peeters S.H."/>
            <person name="Heuer A."/>
            <person name="Rast P."/>
            <person name="Oberbeckmann S."/>
            <person name="Bunk B."/>
            <person name="Jeske O."/>
            <person name="Meyerdierks A."/>
            <person name="Storesund J.E."/>
            <person name="Kallscheuer N."/>
            <person name="Luecker S."/>
            <person name="Lage O.M."/>
            <person name="Pohl T."/>
            <person name="Merkel B.J."/>
            <person name="Hornburger P."/>
            <person name="Mueller R.-W."/>
            <person name="Bruemmer F."/>
            <person name="Labrenz M."/>
            <person name="Spormann A.M."/>
            <person name="Op Den Camp H."/>
            <person name="Overmann J."/>
            <person name="Amann R."/>
            <person name="Jetten M.S.M."/>
            <person name="Mascher T."/>
            <person name="Medema M.H."/>
            <person name="Devos D.P."/>
            <person name="Kaster A.-K."/>
            <person name="Ovreas L."/>
            <person name="Rohde M."/>
            <person name="Galperin M.Y."/>
            <person name="Jogler C."/>
        </authorList>
    </citation>
    <scope>NUCLEOTIDE SEQUENCE [LARGE SCALE GENOMIC DNA]</scope>
    <source>
        <strain evidence="1 2">Poly41</strain>
    </source>
</reference>
<evidence type="ECO:0000313" key="1">
    <source>
        <dbReference type="EMBL" id="TWU33855.1"/>
    </source>
</evidence>
<protein>
    <submittedName>
        <fullName evidence="1">Uncharacterized protein</fullName>
    </submittedName>
</protein>
<evidence type="ECO:0000313" key="2">
    <source>
        <dbReference type="Proteomes" id="UP000319143"/>
    </source>
</evidence>
<dbReference type="EMBL" id="SJPV01000009">
    <property type="protein sequence ID" value="TWU33855.1"/>
    <property type="molecule type" value="Genomic_DNA"/>
</dbReference>
<dbReference type="Proteomes" id="UP000319143">
    <property type="component" value="Unassembled WGS sequence"/>
</dbReference>
<proteinExistence type="predicted"/>
<accession>A0A5C6DCA3</accession>
<name>A0A5C6DCA3_9BACT</name>
<dbReference type="AlphaFoldDB" id="A0A5C6DCA3"/>
<comment type="caution">
    <text evidence="1">The sequence shown here is derived from an EMBL/GenBank/DDBJ whole genome shotgun (WGS) entry which is preliminary data.</text>
</comment>
<gene>
    <name evidence="1" type="ORF">Poly41_48550</name>
</gene>
<sequence>MIIVFQFPAALFSGILALIVNAFTNSRWWNPYRE</sequence>